<dbReference type="Proteomes" id="UP000008914">
    <property type="component" value="Chromosome"/>
</dbReference>
<reference evidence="2 3" key="1">
    <citation type="journal article" date="2010" name="Stand. Genomic Sci.">
        <title>Complete genome sequence of Intrasporangium calvum type strain (7 KIP).</title>
        <authorList>
            <person name="Del Rio T.G."/>
            <person name="Chertkov O."/>
            <person name="Yasawong M."/>
            <person name="Lucas S."/>
            <person name="Deshpande S."/>
            <person name="Cheng J.F."/>
            <person name="Detter C."/>
            <person name="Tapia R."/>
            <person name="Han C."/>
            <person name="Goodwin L."/>
            <person name="Pitluck S."/>
            <person name="Liolios K."/>
            <person name="Ivanova N."/>
            <person name="Mavromatis K."/>
            <person name="Pati A."/>
            <person name="Chen A."/>
            <person name="Palaniappan K."/>
            <person name="Land M."/>
            <person name="Hauser L."/>
            <person name="Chang Y.J."/>
            <person name="Jeffries C.D."/>
            <person name="Rohde M."/>
            <person name="Pukall R."/>
            <person name="Sikorski J."/>
            <person name="Goker M."/>
            <person name="Woyke T."/>
            <person name="Bristow J."/>
            <person name="Eisen J.A."/>
            <person name="Markowitz V."/>
            <person name="Hugenholtz P."/>
            <person name="Kyrpides N.C."/>
            <person name="Klenk H.P."/>
            <person name="Lapidus A."/>
        </authorList>
    </citation>
    <scope>NUCLEOTIDE SEQUENCE [LARGE SCALE GENOMIC DNA]</scope>
    <source>
        <strain evidence="3">ATCC 23552 / DSM 43043 / JCM 3097 / NBRC 12989 / 7 KIP</strain>
    </source>
</reference>
<feature type="region of interest" description="Disordered" evidence="1">
    <location>
        <begin position="1"/>
        <end position="29"/>
    </location>
</feature>
<dbReference type="eggNOG" id="ENOG5033BQS">
    <property type="taxonomic scope" value="Bacteria"/>
</dbReference>
<evidence type="ECO:0000313" key="3">
    <source>
        <dbReference type="Proteomes" id="UP000008914"/>
    </source>
</evidence>
<dbReference type="EMBL" id="CP002343">
    <property type="protein sequence ID" value="ADU49948.1"/>
    <property type="molecule type" value="Genomic_DNA"/>
</dbReference>
<proteinExistence type="predicted"/>
<evidence type="ECO:0000256" key="1">
    <source>
        <dbReference type="SAM" id="MobiDB-lite"/>
    </source>
</evidence>
<sequence>MDASSDTTMFPDAPAETDPAPSGAGAAPSGEFTEHIERLRAHRAELRDAVRGVVRALEAPIAQASTWRDRVRAALTVLAQDFDEHIAITESQGGIYDRAQQSAPRLGGAVTRLLAEHVAFREQIHNHLASLEHDGAGSDLFALREELTILVGRLIRHRQAGGDLVYEAYSVDLGGMG</sequence>
<gene>
    <name evidence="2" type="ordered locus">Intca_3469</name>
</gene>
<keyword evidence="3" id="KW-1185">Reference proteome</keyword>
<dbReference type="KEGG" id="ica:Intca_3469"/>
<evidence type="ECO:0008006" key="4">
    <source>
        <dbReference type="Google" id="ProtNLM"/>
    </source>
</evidence>
<feature type="compositionally biased region" description="Low complexity" evidence="1">
    <location>
        <begin position="19"/>
        <end position="29"/>
    </location>
</feature>
<evidence type="ECO:0000313" key="2">
    <source>
        <dbReference type="EMBL" id="ADU49948.1"/>
    </source>
</evidence>
<dbReference type="AlphaFoldDB" id="E6SFZ4"/>
<dbReference type="HOGENOM" id="CLU_1728911_0_0_11"/>
<dbReference type="RefSeq" id="WP_013494260.1">
    <property type="nucleotide sequence ID" value="NC_014830.1"/>
</dbReference>
<organism evidence="2 3">
    <name type="scientific">Intrasporangium calvum (strain ATCC 23552 / DSM 43043 / JCM 3097 / NBRC 12989 / NCIMB 10167 / NRRL B-3866 / 7 KIP)</name>
    <dbReference type="NCBI Taxonomy" id="710696"/>
    <lineage>
        <taxon>Bacteria</taxon>
        <taxon>Bacillati</taxon>
        <taxon>Actinomycetota</taxon>
        <taxon>Actinomycetes</taxon>
        <taxon>Micrococcales</taxon>
        <taxon>Intrasporangiaceae</taxon>
        <taxon>Intrasporangium</taxon>
    </lineage>
</organism>
<accession>E6SFZ4</accession>
<name>E6SFZ4_INTC7</name>
<protein>
    <recommendedName>
        <fullName evidence="4">Hemerythrin-like domain-containing protein</fullName>
    </recommendedName>
</protein>
<dbReference type="OrthoDB" id="263362at2"/>